<evidence type="ECO:0000256" key="7">
    <source>
        <dbReference type="RuleBase" id="RU369068"/>
    </source>
</evidence>
<comment type="similarity">
    <text evidence="2 7">Belongs to the WD repeat LST8 family.</text>
</comment>
<dbReference type="InterPro" id="IPR036322">
    <property type="entry name" value="WD40_repeat_dom_sf"/>
</dbReference>
<dbReference type="GO" id="GO:0031931">
    <property type="term" value="C:TORC1 complex"/>
    <property type="evidence" value="ECO:0007669"/>
    <property type="project" value="UniProtKB-UniRule"/>
</dbReference>
<evidence type="ECO:0000256" key="6">
    <source>
        <dbReference type="PROSITE-ProRule" id="PRU00221"/>
    </source>
</evidence>
<dbReference type="PROSITE" id="PS50294">
    <property type="entry name" value="WD_REPEATS_REGION"/>
    <property type="match status" value="2"/>
</dbReference>
<accession>A0A8J4YKX5</accession>
<dbReference type="GO" id="GO:0005737">
    <property type="term" value="C:cytoplasm"/>
    <property type="evidence" value="ECO:0007669"/>
    <property type="project" value="UniProtKB-SubCell"/>
</dbReference>
<dbReference type="PANTHER" id="PTHR19842">
    <property type="entry name" value="G BETA-LIKE PROTEIN GBL"/>
    <property type="match status" value="1"/>
</dbReference>
<feature type="repeat" description="WD" evidence="6">
    <location>
        <begin position="264"/>
        <end position="298"/>
    </location>
</feature>
<dbReference type="InterPro" id="IPR015943">
    <property type="entry name" value="WD40/YVTN_repeat-like_dom_sf"/>
</dbReference>
<evidence type="ECO:0000313" key="9">
    <source>
        <dbReference type="Proteomes" id="UP000770661"/>
    </source>
</evidence>
<dbReference type="GO" id="GO:0051897">
    <property type="term" value="P:positive regulation of phosphatidylinositol 3-kinase/protein kinase B signal transduction"/>
    <property type="evidence" value="ECO:0007669"/>
    <property type="project" value="UniProtKB-ARBA"/>
</dbReference>
<protein>
    <recommendedName>
        <fullName evidence="7">Target of rapamycin complex subunit lst8</fullName>
        <shortName evidence="7">TORC subunit lst8</shortName>
    </recommendedName>
</protein>
<dbReference type="PRINTS" id="PR00320">
    <property type="entry name" value="GPROTEINBRPT"/>
</dbReference>
<dbReference type="FunFam" id="2.130.10.10:FF:000505">
    <property type="entry name" value="Blast:Protein LST8 homolog"/>
    <property type="match status" value="1"/>
</dbReference>
<keyword evidence="4 6" id="KW-0853">WD repeat</keyword>
<keyword evidence="3 7" id="KW-0963">Cytoplasm</keyword>
<dbReference type="Gene3D" id="2.130.10.10">
    <property type="entry name" value="YVTN repeat-like/Quinoprotein amine dehydrogenase"/>
    <property type="match status" value="1"/>
</dbReference>
<dbReference type="PROSITE" id="PS00678">
    <property type="entry name" value="WD_REPEATS_1"/>
    <property type="match status" value="1"/>
</dbReference>
<dbReference type="PROSITE" id="PS50082">
    <property type="entry name" value="WD_REPEATS_2"/>
    <property type="match status" value="3"/>
</dbReference>
<dbReference type="AlphaFoldDB" id="A0A8J4YKX5"/>
<feature type="repeat" description="WD" evidence="6">
    <location>
        <begin position="214"/>
        <end position="255"/>
    </location>
</feature>
<keyword evidence="5 7" id="KW-0677">Repeat</keyword>
<evidence type="ECO:0000256" key="1">
    <source>
        <dbReference type="ARBA" id="ARBA00004496"/>
    </source>
</evidence>
<dbReference type="InterPro" id="IPR020472">
    <property type="entry name" value="WD40_PAC1"/>
</dbReference>
<comment type="subcellular location">
    <subcellularLocation>
        <location evidence="1 7">Cytoplasm</location>
    </subcellularLocation>
</comment>
<dbReference type="GO" id="GO:0032956">
    <property type="term" value="P:regulation of actin cytoskeleton organization"/>
    <property type="evidence" value="ECO:0007669"/>
    <property type="project" value="TreeGrafter"/>
</dbReference>
<evidence type="ECO:0000313" key="8">
    <source>
        <dbReference type="EMBL" id="KAG0725501.1"/>
    </source>
</evidence>
<dbReference type="GO" id="GO:0032535">
    <property type="term" value="P:regulation of cellular component size"/>
    <property type="evidence" value="ECO:0007669"/>
    <property type="project" value="UniProtKB-ARBA"/>
</dbReference>
<proteinExistence type="inferred from homology"/>
<keyword evidence="9" id="KW-1185">Reference proteome</keyword>
<evidence type="ECO:0000256" key="4">
    <source>
        <dbReference type="ARBA" id="ARBA00022574"/>
    </source>
</evidence>
<comment type="function">
    <text evidence="7">Subunit of TORC1 and TORC2, which regulate cell growth and survival in response to nutrient and hormonal signals.</text>
</comment>
<evidence type="ECO:0000256" key="3">
    <source>
        <dbReference type="ARBA" id="ARBA00022490"/>
    </source>
</evidence>
<dbReference type="SUPFAM" id="SSF50978">
    <property type="entry name" value="WD40 repeat-like"/>
    <property type="match status" value="1"/>
</dbReference>
<dbReference type="SMART" id="SM00320">
    <property type="entry name" value="WD40"/>
    <property type="match status" value="6"/>
</dbReference>
<dbReference type="InterPro" id="IPR037588">
    <property type="entry name" value="MLST8"/>
</dbReference>
<sequence length="318" mass="35308">MSGGSEVGNQVLLATASYDHTIKLWQAHSGICQRTLKHPESQVNALEITPNRQQLAAAGYQHIRMYDLKSLSEDPVINYEGISRNVTALGFQEDGKWMFTGGEDCTAKIWDLRSYNLHVSRIFQVSSPVTCACLHPNQAELFVGDQTGVIHIWDIKTEHYEQLIPEADASIQSIAIDPEGTYMAAVNNRGKAYVWRLSGGTGESPTTLTPARSIHAHGKYALKVKFSPDSTMMVTTSADHTARIWKTADFSQMTELSDTSQRWVWDVAFSADSQHIFTGSSDHVARLWSVETGEVKREYSGHQKAISAIAFKDVLFPS</sequence>
<dbReference type="EMBL" id="JACEEZ010005601">
    <property type="protein sequence ID" value="KAG0725501.1"/>
    <property type="molecule type" value="Genomic_DNA"/>
</dbReference>
<comment type="caution">
    <text evidence="8">The sequence shown here is derived from an EMBL/GenBank/DDBJ whole genome shotgun (WGS) entry which is preliminary data.</text>
</comment>
<dbReference type="GO" id="GO:0031932">
    <property type="term" value="C:TORC2 complex"/>
    <property type="evidence" value="ECO:0007669"/>
    <property type="project" value="UniProtKB-UniRule"/>
</dbReference>
<dbReference type="InterPro" id="IPR001680">
    <property type="entry name" value="WD40_rpt"/>
</dbReference>
<comment type="subunit">
    <text evidence="7">Part of TORC1 complex. Part of the TORC2 complex.</text>
</comment>
<dbReference type="InterPro" id="IPR019775">
    <property type="entry name" value="WD40_repeat_CS"/>
</dbReference>
<evidence type="ECO:0000256" key="5">
    <source>
        <dbReference type="ARBA" id="ARBA00022737"/>
    </source>
</evidence>
<evidence type="ECO:0000256" key="2">
    <source>
        <dbReference type="ARBA" id="ARBA00009890"/>
    </source>
</evidence>
<dbReference type="GO" id="GO:0038203">
    <property type="term" value="P:TORC2 signaling"/>
    <property type="evidence" value="ECO:0007669"/>
    <property type="project" value="UniProtKB-ARBA"/>
</dbReference>
<dbReference type="Pfam" id="PF00400">
    <property type="entry name" value="WD40"/>
    <property type="match status" value="6"/>
</dbReference>
<dbReference type="OrthoDB" id="400at2759"/>
<gene>
    <name evidence="8" type="primary">mlst8</name>
    <name evidence="8" type="ORF">GWK47_038561</name>
</gene>
<dbReference type="PANTHER" id="PTHR19842:SF0">
    <property type="entry name" value="TARGET OF RAPAMYCIN COMPLEX SUBUNIT LST8"/>
    <property type="match status" value="1"/>
</dbReference>
<name>A0A8J4YKX5_CHIOP</name>
<dbReference type="CDD" id="cd00200">
    <property type="entry name" value="WD40"/>
    <property type="match status" value="1"/>
</dbReference>
<dbReference type="Proteomes" id="UP000770661">
    <property type="component" value="Unassembled WGS sequence"/>
</dbReference>
<feature type="repeat" description="WD" evidence="6">
    <location>
        <begin position="79"/>
        <end position="120"/>
    </location>
</feature>
<organism evidence="8 9">
    <name type="scientific">Chionoecetes opilio</name>
    <name type="common">Atlantic snow crab</name>
    <name type="synonym">Cancer opilio</name>
    <dbReference type="NCBI Taxonomy" id="41210"/>
    <lineage>
        <taxon>Eukaryota</taxon>
        <taxon>Metazoa</taxon>
        <taxon>Ecdysozoa</taxon>
        <taxon>Arthropoda</taxon>
        <taxon>Crustacea</taxon>
        <taxon>Multicrustacea</taxon>
        <taxon>Malacostraca</taxon>
        <taxon>Eumalacostraca</taxon>
        <taxon>Eucarida</taxon>
        <taxon>Decapoda</taxon>
        <taxon>Pleocyemata</taxon>
        <taxon>Brachyura</taxon>
        <taxon>Eubrachyura</taxon>
        <taxon>Majoidea</taxon>
        <taxon>Majidae</taxon>
        <taxon>Chionoecetes</taxon>
    </lineage>
</organism>
<reference evidence="8" key="1">
    <citation type="submission" date="2020-07" db="EMBL/GenBank/DDBJ databases">
        <title>The High-quality genome of the commercially important snow crab, Chionoecetes opilio.</title>
        <authorList>
            <person name="Jeong J.-H."/>
            <person name="Ryu S."/>
        </authorList>
    </citation>
    <scope>NUCLEOTIDE SEQUENCE</scope>
    <source>
        <strain evidence="8">MADBK_172401_WGS</strain>
        <tissue evidence="8">Digestive gland</tissue>
    </source>
</reference>